<dbReference type="AlphaFoldDB" id="X1F6B9"/>
<comment type="caution">
    <text evidence="1">The sequence shown here is derived from an EMBL/GenBank/DDBJ whole genome shotgun (WGS) entry which is preliminary data.</text>
</comment>
<feature type="non-terminal residue" evidence="1">
    <location>
        <position position="1"/>
    </location>
</feature>
<organism evidence="1">
    <name type="scientific">marine sediment metagenome</name>
    <dbReference type="NCBI Taxonomy" id="412755"/>
    <lineage>
        <taxon>unclassified sequences</taxon>
        <taxon>metagenomes</taxon>
        <taxon>ecological metagenomes</taxon>
    </lineage>
</organism>
<name>X1F6B9_9ZZZZ</name>
<sequence>KMSPFFLRLWIIPLPVSIKHSEGKKTELPSLYKPFFGFLDGVIFKTYKDIASQLPSLEVFLKKIGGLHKMVNSLIMVIREPKLIYP</sequence>
<dbReference type="EMBL" id="BART01040312">
    <property type="protein sequence ID" value="GAH28115.1"/>
    <property type="molecule type" value="Genomic_DNA"/>
</dbReference>
<reference evidence="1" key="1">
    <citation type="journal article" date="2014" name="Front. Microbiol.">
        <title>High frequency of phylogenetically diverse reductive dehalogenase-homologous genes in deep subseafloor sedimentary metagenomes.</title>
        <authorList>
            <person name="Kawai M."/>
            <person name="Futagami T."/>
            <person name="Toyoda A."/>
            <person name="Takaki Y."/>
            <person name="Nishi S."/>
            <person name="Hori S."/>
            <person name="Arai W."/>
            <person name="Tsubouchi T."/>
            <person name="Morono Y."/>
            <person name="Uchiyama I."/>
            <person name="Ito T."/>
            <person name="Fujiyama A."/>
            <person name="Inagaki F."/>
            <person name="Takami H."/>
        </authorList>
    </citation>
    <scope>NUCLEOTIDE SEQUENCE</scope>
    <source>
        <strain evidence="1">Expedition CK06-06</strain>
    </source>
</reference>
<gene>
    <name evidence="1" type="ORF">S01H4_65702</name>
</gene>
<evidence type="ECO:0000313" key="1">
    <source>
        <dbReference type="EMBL" id="GAH28115.1"/>
    </source>
</evidence>
<accession>X1F6B9</accession>
<protein>
    <submittedName>
        <fullName evidence="1">Uncharacterized protein</fullName>
    </submittedName>
</protein>
<proteinExistence type="predicted"/>